<gene>
    <name evidence="1" type="ORF">C2L64_44950</name>
</gene>
<name>A0AAN1JK86_9BURK</name>
<sequence>MILQTGNDYIRYSNDNGLTFVMLANTDVIDNRFAGGENGDQVMLFVPAINCFVWYLQYVADPASKDGAFRIALAKLSDLTGKVKDVWNVFDFHSSDFGLPGIDFDYPDIAATGSFLYASTGAEGKGRIFVRFPLKDLFAGSVKGEYTPPLSIDSTNVDTDSLRFAHFCQGAGDRGIWAGHIDNSKLRIYEWPDSGALGTHDVSTVTWPNPDPTDYSSVCKNSVDWLSEGGDAEVSALVRRSDELWLAWTASRGAATPSSFKYPQPHVRVATVRMSDWTETAEMQVWNPDYAFAFPDLNVNHRGDVAIAVAFGGPKDFADAAFGILGDFVVWYENASNTALTRWGDYVTVRPCRRNANWFVGFGYYTLRDITVFNVGAYQRPYCVMFARKSDTP</sequence>
<proteinExistence type="predicted"/>
<dbReference type="AlphaFoldDB" id="A0AAN1JK86"/>
<reference evidence="1 2" key="1">
    <citation type="submission" date="2018-01" db="EMBL/GenBank/DDBJ databases">
        <title>Species boundaries and ecological features among Paraburkholderia terrae DSMZ17804T, P. hospita DSMZ17164T and P. caribensis DSMZ13236T.</title>
        <authorList>
            <person name="Pratama A.A."/>
        </authorList>
    </citation>
    <scope>NUCLEOTIDE SEQUENCE [LARGE SCALE GENOMIC DNA]</scope>
    <source>
        <strain evidence="1 2">DSM 17164</strain>
    </source>
</reference>
<organism evidence="1 2">
    <name type="scientific">Paraburkholderia hospita</name>
    <dbReference type="NCBI Taxonomy" id="169430"/>
    <lineage>
        <taxon>Bacteria</taxon>
        <taxon>Pseudomonadati</taxon>
        <taxon>Pseudomonadota</taxon>
        <taxon>Betaproteobacteria</taxon>
        <taxon>Burkholderiales</taxon>
        <taxon>Burkholderiaceae</taxon>
        <taxon>Paraburkholderia</taxon>
    </lineage>
</organism>
<dbReference type="Proteomes" id="UP000236649">
    <property type="component" value="Chromosome 4"/>
</dbReference>
<dbReference type="EMBL" id="CP026108">
    <property type="protein sequence ID" value="AUT75531.1"/>
    <property type="molecule type" value="Genomic_DNA"/>
</dbReference>
<protein>
    <submittedName>
        <fullName evidence="1">Uncharacterized protein</fullName>
    </submittedName>
</protein>
<dbReference type="KEGG" id="phs:C2L64_44950"/>
<accession>A0AAN1JK86</accession>
<evidence type="ECO:0000313" key="2">
    <source>
        <dbReference type="Proteomes" id="UP000236649"/>
    </source>
</evidence>
<evidence type="ECO:0000313" key="1">
    <source>
        <dbReference type="EMBL" id="AUT75531.1"/>
    </source>
</evidence>